<feature type="compositionally biased region" description="Pro residues" evidence="12">
    <location>
        <begin position="50"/>
        <end position="59"/>
    </location>
</feature>
<dbReference type="Proteomes" id="UP000311382">
    <property type="component" value="Unassembled WGS sequence"/>
</dbReference>
<evidence type="ECO:0000256" key="5">
    <source>
        <dbReference type="ARBA" id="ARBA00022989"/>
    </source>
</evidence>
<gene>
    <name evidence="13" type="ORF">DMC30DRAFT_350514</name>
</gene>
<dbReference type="EMBL" id="SOZI01000042">
    <property type="protein sequence ID" value="TNY21491.1"/>
    <property type="molecule type" value="Genomic_DNA"/>
</dbReference>
<dbReference type="PANTHER" id="PTHR31961">
    <property type="entry name" value="SENSITIVE TO HIGH EXPRESSION PROTEIN 9, MITOCHONDRIAL"/>
    <property type="match status" value="1"/>
</dbReference>
<keyword evidence="4 10" id="KW-0809">Transit peptide</keyword>
<evidence type="ECO:0000256" key="2">
    <source>
        <dbReference type="ARBA" id="ARBA00022692"/>
    </source>
</evidence>
<evidence type="ECO:0000256" key="1">
    <source>
        <dbReference type="ARBA" id="ARBA00007472"/>
    </source>
</evidence>
<dbReference type="GO" id="GO:0005743">
    <property type="term" value="C:mitochondrial inner membrane"/>
    <property type="evidence" value="ECO:0007669"/>
    <property type="project" value="UniProtKB-SubCell"/>
</dbReference>
<organism evidence="13 14">
    <name type="scientific">Rhodotorula diobovata</name>
    <dbReference type="NCBI Taxonomy" id="5288"/>
    <lineage>
        <taxon>Eukaryota</taxon>
        <taxon>Fungi</taxon>
        <taxon>Dikarya</taxon>
        <taxon>Basidiomycota</taxon>
        <taxon>Pucciniomycotina</taxon>
        <taxon>Microbotryomycetes</taxon>
        <taxon>Sporidiobolales</taxon>
        <taxon>Sporidiobolaceae</taxon>
        <taxon>Rhodotorula</taxon>
    </lineage>
</organism>
<evidence type="ECO:0000256" key="8">
    <source>
        <dbReference type="ARBA" id="ARBA00023136"/>
    </source>
</evidence>
<accession>A0A5C5G0I4</accession>
<feature type="coiled-coil region" evidence="11">
    <location>
        <begin position="189"/>
        <end position="216"/>
    </location>
</feature>
<evidence type="ECO:0000256" key="4">
    <source>
        <dbReference type="ARBA" id="ARBA00022946"/>
    </source>
</evidence>
<sequence>MSLRLVQGCRACLASSQGTFQRPLAPRLRPFASSSRLGEPDSPSISSSDRPPPSRPRPSPQLKDLQASAQKRLAEARANAQAQLRALLRSVDSGARKQAHAFAAALQALELERKLREVGGRINQATGYEEIERLRNGKALMNSREKALSLKQAYTERVRLRADSQREVNDLLQRKSAWTGPDVLRFTELVQQEHTNEQEEAKAKQAMDAAEEAVEKGFSDLMQAILERYHEEQVWSDKIRSMSTYGSLGITSLNVLLFLMSLLLIEPWRRRRLVENVEERHARPPLSRSGSLSLTFCA</sequence>
<evidence type="ECO:0000256" key="10">
    <source>
        <dbReference type="RuleBase" id="RU364128"/>
    </source>
</evidence>
<comment type="subcellular location">
    <subcellularLocation>
        <location evidence="10">Mitochondrion inner membrane</location>
        <topology evidence="10">Multi-pass membrane protein</topology>
    </subcellularLocation>
</comment>
<evidence type="ECO:0000256" key="12">
    <source>
        <dbReference type="SAM" id="MobiDB-lite"/>
    </source>
</evidence>
<keyword evidence="6 11" id="KW-0175">Coiled coil</keyword>
<name>A0A5C5G0I4_9BASI</name>
<dbReference type="OrthoDB" id="5595506at2759"/>
<evidence type="ECO:0000256" key="7">
    <source>
        <dbReference type="ARBA" id="ARBA00023128"/>
    </source>
</evidence>
<evidence type="ECO:0000313" key="14">
    <source>
        <dbReference type="Proteomes" id="UP000311382"/>
    </source>
</evidence>
<keyword evidence="5 10" id="KW-1133">Transmembrane helix</keyword>
<dbReference type="GO" id="GO:0007007">
    <property type="term" value="P:inner mitochondrial membrane organization"/>
    <property type="evidence" value="ECO:0007669"/>
    <property type="project" value="TreeGrafter"/>
</dbReference>
<feature type="transmembrane region" description="Helical" evidence="10">
    <location>
        <begin position="245"/>
        <end position="265"/>
    </location>
</feature>
<comment type="caution">
    <text evidence="13">The sequence shown here is derived from an EMBL/GenBank/DDBJ whole genome shotgun (WGS) entry which is preliminary data.</text>
</comment>
<comment type="caution">
    <text evidence="10">Lacks conserved residue(s) required for the propagation of feature annotation.</text>
</comment>
<keyword evidence="8 10" id="KW-0472">Membrane</keyword>
<evidence type="ECO:0000313" key="13">
    <source>
        <dbReference type="EMBL" id="TNY21491.1"/>
    </source>
</evidence>
<reference evidence="13 14" key="1">
    <citation type="submission" date="2019-03" db="EMBL/GenBank/DDBJ databases">
        <title>Rhodosporidium diobovatum UCD-FST 08-225 genome sequencing, assembly, and annotation.</title>
        <authorList>
            <person name="Fakankun I.U."/>
            <person name="Fristensky B."/>
            <person name="Levin D.B."/>
        </authorList>
    </citation>
    <scope>NUCLEOTIDE SEQUENCE [LARGE SCALE GENOMIC DNA]</scope>
    <source>
        <strain evidence="13 14">UCD-FST 08-225</strain>
    </source>
</reference>
<keyword evidence="2 10" id="KW-0812">Transmembrane</keyword>
<evidence type="ECO:0000256" key="9">
    <source>
        <dbReference type="ARBA" id="ARBA00024807"/>
    </source>
</evidence>
<evidence type="ECO:0000256" key="3">
    <source>
        <dbReference type="ARBA" id="ARBA00022792"/>
    </source>
</evidence>
<evidence type="ECO:0000256" key="6">
    <source>
        <dbReference type="ARBA" id="ARBA00023054"/>
    </source>
</evidence>
<comment type="function">
    <text evidence="9">Required for the maintenance of the structure of the mitochondrial inner membrane. Involved in mitochondrial morphology. Causes growth arrest when highly overexpressed.</text>
</comment>
<comment type="subunit">
    <text evidence="10">Homooligomer.</text>
</comment>
<evidence type="ECO:0000256" key="11">
    <source>
        <dbReference type="SAM" id="Coils"/>
    </source>
</evidence>
<keyword evidence="3 10" id="KW-0999">Mitochondrion inner membrane</keyword>
<protein>
    <recommendedName>
        <fullName evidence="10">Sensitive to high expression protein 9, mitochondrial</fullName>
    </recommendedName>
</protein>
<feature type="region of interest" description="Disordered" evidence="12">
    <location>
        <begin position="24"/>
        <end position="62"/>
    </location>
</feature>
<dbReference type="Pfam" id="PF05546">
    <property type="entry name" value="She9_MDM33"/>
    <property type="match status" value="1"/>
</dbReference>
<keyword evidence="7 10" id="KW-0496">Mitochondrion</keyword>
<dbReference type="InterPro" id="IPR008839">
    <property type="entry name" value="MDM33_fungi"/>
</dbReference>
<proteinExistence type="inferred from homology"/>
<keyword evidence="14" id="KW-1185">Reference proteome</keyword>
<feature type="compositionally biased region" description="Low complexity" evidence="12">
    <location>
        <begin position="40"/>
        <end position="49"/>
    </location>
</feature>
<dbReference type="PANTHER" id="PTHR31961:SF3">
    <property type="entry name" value="SENSITIVE TO HIGH EXPRESSION PROTEIN 9, MITOCHONDRIAL"/>
    <property type="match status" value="1"/>
</dbReference>
<comment type="similarity">
    <text evidence="1 10">Belongs to the SHE9 family.</text>
</comment>
<dbReference type="AlphaFoldDB" id="A0A5C5G0I4"/>